<evidence type="ECO:0000259" key="2">
    <source>
        <dbReference type="Pfam" id="PF12724"/>
    </source>
</evidence>
<dbReference type="AlphaFoldDB" id="Q0RMZ9"/>
<gene>
    <name evidence="3" type="ordered locus">FRAAL2448</name>
</gene>
<feature type="region of interest" description="Disordered" evidence="1">
    <location>
        <begin position="201"/>
        <end position="249"/>
    </location>
</feature>
<dbReference type="InterPro" id="IPR026816">
    <property type="entry name" value="Flavodoxin_dom"/>
</dbReference>
<dbReference type="HOGENOM" id="CLU_1076685_0_0_11"/>
<evidence type="ECO:0000313" key="3">
    <source>
        <dbReference type="EMBL" id="CAJ61097.1"/>
    </source>
</evidence>
<protein>
    <recommendedName>
        <fullName evidence="2">Flavodoxin domain-containing protein</fullName>
    </recommendedName>
</protein>
<accession>Q0RMZ9</accession>
<dbReference type="Pfam" id="PF12724">
    <property type="entry name" value="Flavodoxin_5"/>
    <property type="match status" value="1"/>
</dbReference>
<organism evidence="3 4">
    <name type="scientific">Frankia alni (strain DSM 45986 / CECT 9034 / ACN14a)</name>
    <dbReference type="NCBI Taxonomy" id="326424"/>
    <lineage>
        <taxon>Bacteria</taxon>
        <taxon>Bacillati</taxon>
        <taxon>Actinomycetota</taxon>
        <taxon>Actinomycetes</taxon>
        <taxon>Frankiales</taxon>
        <taxon>Frankiaceae</taxon>
        <taxon>Frankia</taxon>
    </lineage>
</organism>
<sequence>MAFGTGCGGAGDLAAMIGAALSARGLDADVLPARQVREVASYDAVIVAGALFAGRWACDARRLVRRRRAGLSRLPVWLVSSDPRADAAVTWPGSHGGPSGPSGPAEWGAPAGSQGAGARLGGAEAVGPQPAAQVAELATLIGARGMVTFDGPHRSGRAAQPAAAAARAAAGNRHRPAQLAAFADAVIAAAPPRVLRAVPAWGPGSGQAGAGRRNHRSARMRLVGAAPRPRPSSDALQGSADDADYWVTG</sequence>
<dbReference type="KEGG" id="fal:FRAAL2448"/>
<feature type="compositionally biased region" description="Low complexity" evidence="1">
    <location>
        <begin position="102"/>
        <end position="113"/>
    </location>
</feature>
<feature type="region of interest" description="Disordered" evidence="1">
    <location>
        <begin position="90"/>
        <end position="120"/>
    </location>
</feature>
<reference evidence="3 4" key="1">
    <citation type="journal article" date="2007" name="Genome Res.">
        <title>Genome characteristics of facultatively symbiotic Frankia sp. strains reflect host range and host plant biogeography.</title>
        <authorList>
            <person name="Normand P."/>
            <person name="Lapierre P."/>
            <person name="Tisa L.S."/>
            <person name="Gogarten J.P."/>
            <person name="Alloisio N."/>
            <person name="Bagnarol E."/>
            <person name="Bassi C.A."/>
            <person name="Berry A.M."/>
            <person name="Bickhart D.M."/>
            <person name="Choisne N."/>
            <person name="Couloux A."/>
            <person name="Cournoyer B."/>
            <person name="Cruveiller S."/>
            <person name="Daubin V."/>
            <person name="Demange N."/>
            <person name="Francino M.P."/>
            <person name="Goltsman E."/>
            <person name="Huang Y."/>
            <person name="Kopp O.R."/>
            <person name="Labarre L."/>
            <person name="Lapidus A."/>
            <person name="Lavire C."/>
            <person name="Marechal J."/>
            <person name="Martinez M."/>
            <person name="Mastronunzio J.E."/>
            <person name="Mullin B.C."/>
            <person name="Niemann J."/>
            <person name="Pujic P."/>
            <person name="Rawnsley T."/>
            <person name="Rouy Z."/>
            <person name="Schenowitz C."/>
            <person name="Sellstedt A."/>
            <person name="Tavares F."/>
            <person name="Tomkins J.P."/>
            <person name="Vallenet D."/>
            <person name="Valverde C."/>
            <person name="Wall L.G."/>
            <person name="Wang Y."/>
            <person name="Medigue C."/>
            <person name="Benson D.R."/>
        </authorList>
    </citation>
    <scope>NUCLEOTIDE SEQUENCE [LARGE SCALE GENOMIC DNA]</scope>
    <source>
        <strain evidence="4">DSM 45986 / CECT 9034 / ACN14a</strain>
    </source>
</reference>
<evidence type="ECO:0000313" key="4">
    <source>
        <dbReference type="Proteomes" id="UP000000657"/>
    </source>
</evidence>
<evidence type="ECO:0000256" key="1">
    <source>
        <dbReference type="SAM" id="MobiDB-lite"/>
    </source>
</evidence>
<proteinExistence type="predicted"/>
<dbReference type="EMBL" id="CT573213">
    <property type="protein sequence ID" value="CAJ61097.1"/>
    <property type="molecule type" value="Genomic_DNA"/>
</dbReference>
<keyword evidence="4" id="KW-1185">Reference proteome</keyword>
<feature type="domain" description="Flavodoxin" evidence="2">
    <location>
        <begin position="3"/>
        <end position="81"/>
    </location>
</feature>
<dbReference type="eggNOG" id="COG4635">
    <property type="taxonomic scope" value="Bacteria"/>
</dbReference>
<dbReference type="Proteomes" id="UP000000657">
    <property type="component" value="Chromosome"/>
</dbReference>
<name>Q0RMZ9_FRAAA</name>